<dbReference type="RefSeq" id="WP_186881705.1">
    <property type="nucleotide sequence ID" value="NZ_JACOGG010000012.1"/>
</dbReference>
<accession>A0A923I4V8</accession>
<dbReference type="EMBL" id="JACOGG010000012">
    <property type="protein sequence ID" value="MBC3936144.1"/>
    <property type="molecule type" value="Genomic_DNA"/>
</dbReference>
<keyword evidence="2" id="KW-1185">Reference proteome</keyword>
<dbReference type="InterPro" id="IPR007459">
    <property type="entry name" value="DNA_pol3_chi"/>
</dbReference>
<organism evidence="1 2">
    <name type="scientific">Undibacterium rugosum</name>
    <dbReference type="NCBI Taxonomy" id="2762291"/>
    <lineage>
        <taxon>Bacteria</taxon>
        <taxon>Pseudomonadati</taxon>
        <taxon>Pseudomonadota</taxon>
        <taxon>Betaproteobacteria</taxon>
        <taxon>Burkholderiales</taxon>
        <taxon>Oxalobacteraceae</taxon>
        <taxon>Undibacterium</taxon>
    </lineage>
</organism>
<sequence length="138" mass="15786">MKIDFHSNVADKLNYTCRLIRKAYNAGARLVVFDSDTSQLRQLDEALWTLTEAEFLPHVGMDHAMASLTPIIFSAGRLNDSPHFDLLINLSTSVPEHYQQFGRMIEIVSQEQAATLAGRERYRYYQQQGHSLSHYPAK</sequence>
<evidence type="ECO:0000313" key="1">
    <source>
        <dbReference type="EMBL" id="MBC3936144.1"/>
    </source>
</evidence>
<dbReference type="InterPro" id="IPR036768">
    <property type="entry name" value="PolIII_chi_sf"/>
</dbReference>
<dbReference type="SUPFAM" id="SSF102400">
    <property type="entry name" value="DNA polymerase III chi subunit"/>
    <property type="match status" value="1"/>
</dbReference>
<protein>
    <submittedName>
        <fullName evidence="1">DNA polymerase III subunit chi</fullName>
    </submittedName>
</protein>
<evidence type="ECO:0000313" key="2">
    <source>
        <dbReference type="Proteomes" id="UP000612361"/>
    </source>
</evidence>
<dbReference type="Gene3D" id="3.40.50.10110">
    <property type="entry name" value="DNA polymerase III subunit chi"/>
    <property type="match status" value="1"/>
</dbReference>
<reference evidence="1" key="1">
    <citation type="submission" date="2020-08" db="EMBL/GenBank/DDBJ databases">
        <title>Novel species isolated from subtropical streams in China.</title>
        <authorList>
            <person name="Lu H."/>
        </authorList>
    </citation>
    <scope>NUCLEOTIDE SEQUENCE</scope>
    <source>
        <strain evidence="1">CY7W</strain>
    </source>
</reference>
<dbReference type="PANTHER" id="PTHR38767:SF1">
    <property type="entry name" value="DNA POLYMERASE III SUBUNIT CHI"/>
    <property type="match status" value="1"/>
</dbReference>
<dbReference type="Pfam" id="PF04364">
    <property type="entry name" value="DNA_pol3_chi"/>
    <property type="match status" value="1"/>
</dbReference>
<dbReference type="GO" id="GO:0003677">
    <property type="term" value="F:DNA binding"/>
    <property type="evidence" value="ECO:0007669"/>
    <property type="project" value="InterPro"/>
</dbReference>
<proteinExistence type="predicted"/>
<dbReference type="Proteomes" id="UP000612361">
    <property type="component" value="Unassembled WGS sequence"/>
</dbReference>
<dbReference type="GO" id="GO:0006260">
    <property type="term" value="P:DNA replication"/>
    <property type="evidence" value="ECO:0007669"/>
    <property type="project" value="InterPro"/>
</dbReference>
<dbReference type="AlphaFoldDB" id="A0A923I4V8"/>
<dbReference type="PANTHER" id="PTHR38767">
    <property type="entry name" value="DNA POLYMERASE III SUBUNIT CHI"/>
    <property type="match status" value="1"/>
</dbReference>
<name>A0A923I4V8_9BURK</name>
<comment type="caution">
    <text evidence="1">The sequence shown here is derived from an EMBL/GenBank/DDBJ whole genome shotgun (WGS) entry which is preliminary data.</text>
</comment>
<dbReference type="GO" id="GO:0032298">
    <property type="term" value="P:positive regulation of DNA-templated DNA replication initiation"/>
    <property type="evidence" value="ECO:0007669"/>
    <property type="project" value="TreeGrafter"/>
</dbReference>
<gene>
    <name evidence="1" type="ORF">H8K47_12285</name>
</gene>
<dbReference type="GO" id="GO:0003887">
    <property type="term" value="F:DNA-directed DNA polymerase activity"/>
    <property type="evidence" value="ECO:0007669"/>
    <property type="project" value="InterPro"/>
</dbReference>